<dbReference type="PANTHER" id="PTHR43080">
    <property type="entry name" value="CBS DOMAIN-CONTAINING PROTEIN CBSX3, MITOCHONDRIAL"/>
    <property type="match status" value="1"/>
</dbReference>
<comment type="caution">
    <text evidence="3">The sequence shown here is derived from an EMBL/GenBank/DDBJ whole genome shotgun (WGS) entry which is preliminary data.</text>
</comment>
<name>A0A0F9DU57_9ZZZZ</name>
<dbReference type="InterPro" id="IPR000644">
    <property type="entry name" value="CBS_dom"/>
</dbReference>
<evidence type="ECO:0000256" key="1">
    <source>
        <dbReference type="ARBA" id="ARBA00023122"/>
    </source>
</evidence>
<reference evidence="3" key="1">
    <citation type="journal article" date="2015" name="Nature">
        <title>Complex archaea that bridge the gap between prokaryotes and eukaryotes.</title>
        <authorList>
            <person name="Spang A."/>
            <person name="Saw J.H."/>
            <person name="Jorgensen S.L."/>
            <person name="Zaremba-Niedzwiedzka K."/>
            <person name="Martijn J."/>
            <person name="Lind A.E."/>
            <person name="van Eijk R."/>
            <person name="Schleper C."/>
            <person name="Guy L."/>
            <person name="Ettema T.J."/>
        </authorList>
    </citation>
    <scope>NUCLEOTIDE SEQUENCE</scope>
</reference>
<feature type="domain" description="CBS" evidence="2">
    <location>
        <begin position="142"/>
        <end position="197"/>
    </location>
</feature>
<gene>
    <name evidence="3" type="ORF">LCGC14_2155570</name>
</gene>
<organism evidence="3">
    <name type="scientific">marine sediment metagenome</name>
    <dbReference type="NCBI Taxonomy" id="412755"/>
    <lineage>
        <taxon>unclassified sequences</taxon>
        <taxon>metagenomes</taxon>
        <taxon>ecological metagenomes</taxon>
    </lineage>
</organism>
<feature type="non-terminal residue" evidence="3">
    <location>
        <position position="306"/>
    </location>
</feature>
<feature type="domain" description="CBS" evidence="2">
    <location>
        <begin position="76"/>
        <end position="134"/>
    </location>
</feature>
<dbReference type="InterPro" id="IPR046342">
    <property type="entry name" value="CBS_dom_sf"/>
</dbReference>
<dbReference type="PANTHER" id="PTHR43080:SF2">
    <property type="entry name" value="CBS DOMAIN-CONTAINING PROTEIN"/>
    <property type="match status" value="1"/>
</dbReference>
<dbReference type="EMBL" id="LAZR01027554">
    <property type="protein sequence ID" value="KKL65378.1"/>
    <property type="molecule type" value="Genomic_DNA"/>
</dbReference>
<dbReference type="SUPFAM" id="SSF54631">
    <property type="entry name" value="CBS-domain pair"/>
    <property type="match status" value="2"/>
</dbReference>
<dbReference type="CDD" id="cd02205">
    <property type="entry name" value="CBS_pair_SF"/>
    <property type="match status" value="1"/>
</dbReference>
<evidence type="ECO:0000259" key="2">
    <source>
        <dbReference type="PROSITE" id="PS51371"/>
    </source>
</evidence>
<dbReference type="InterPro" id="IPR051257">
    <property type="entry name" value="Diverse_CBS-Domain"/>
</dbReference>
<accession>A0A0F9DU57</accession>
<dbReference type="AlphaFoldDB" id="A0A0F9DU57"/>
<dbReference type="Pfam" id="PF00571">
    <property type="entry name" value="CBS"/>
    <property type="match status" value="3"/>
</dbReference>
<proteinExistence type="predicted"/>
<dbReference type="Gene3D" id="3.10.580.10">
    <property type="entry name" value="CBS-domain"/>
    <property type="match status" value="2"/>
</dbReference>
<keyword evidence="1" id="KW-0129">CBS domain</keyword>
<dbReference type="PROSITE" id="PS51371">
    <property type="entry name" value="CBS"/>
    <property type="match status" value="2"/>
</dbReference>
<sequence>MISDTIYEHLKDISYKKINSLLEPVTIIEPNSSVSRIINQLSKNDSYDAFYLNGKSVLTTNVRTLLSGKDIVDMKVKPFLETIPALTLKDNVQKAANVMNHYRIRTVPVVDNGEIIGGIKAEKILRLLSSKDNKWIKANLIFTKNPITISSEKSLSTARKIMTLKRIDHLPVQNKGIIKQVLTSYHILHALLPHESLGRRAMGMKKVRNLQSKIGNIGTTRIPQCVPDDNLNSILEKMLKTNTTCCLVNLRENLLGIITYRDIMSLLSVKMETEIPLYIVGMPEDQRNVDLITSKFTKTLKRIQKV</sequence>
<dbReference type="SMART" id="SM00116">
    <property type="entry name" value="CBS"/>
    <property type="match status" value="3"/>
</dbReference>
<evidence type="ECO:0000313" key="3">
    <source>
        <dbReference type="EMBL" id="KKL65378.1"/>
    </source>
</evidence>
<protein>
    <recommendedName>
        <fullName evidence="2">CBS domain-containing protein</fullName>
    </recommendedName>
</protein>